<evidence type="ECO:0000313" key="5">
    <source>
        <dbReference type="Proteomes" id="UP000294744"/>
    </source>
</evidence>
<evidence type="ECO:0000256" key="1">
    <source>
        <dbReference type="ARBA" id="ARBA00022723"/>
    </source>
</evidence>
<dbReference type="OrthoDB" id="4497239at2"/>
<dbReference type="RefSeq" id="WP_132625283.1">
    <property type="nucleotide sequence ID" value="NZ_SMKV01000026.1"/>
</dbReference>
<evidence type="ECO:0000256" key="2">
    <source>
        <dbReference type="ARBA" id="ARBA00022842"/>
    </source>
</evidence>
<evidence type="ECO:0000313" key="4">
    <source>
        <dbReference type="EMBL" id="TDC90268.1"/>
    </source>
</evidence>
<dbReference type="PROSITE" id="PS00723">
    <property type="entry name" value="POLYPRENYL_SYNTHASE_1"/>
    <property type="match status" value="1"/>
</dbReference>
<accession>A0A4R4UEW0</accession>
<dbReference type="SUPFAM" id="SSF48576">
    <property type="entry name" value="Terpenoid synthases"/>
    <property type="match status" value="1"/>
</dbReference>
<dbReference type="InterPro" id="IPR033749">
    <property type="entry name" value="Polyprenyl_synt_CS"/>
</dbReference>
<dbReference type="GO" id="GO:0046872">
    <property type="term" value="F:metal ion binding"/>
    <property type="evidence" value="ECO:0007669"/>
    <property type="project" value="UniProtKB-KW"/>
</dbReference>
<dbReference type="Proteomes" id="UP000294744">
    <property type="component" value="Unassembled WGS sequence"/>
</dbReference>
<dbReference type="CDD" id="cd00685">
    <property type="entry name" value="Trans_IPPS_HT"/>
    <property type="match status" value="1"/>
</dbReference>
<protein>
    <submittedName>
        <fullName evidence="4">Polyprenyl synthetase family protein</fullName>
    </submittedName>
</protein>
<proteinExistence type="inferred from homology"/>
<dbReference type="Gene3D" id="1.10.600.10">
    <property type="entry name" value="Farnesyl Diphosphate Synthase"/>
    <property type="match status" value="1"/>
</dbReference>
<dbReference type="GO" id="GO:0008299">
    <property type="term" value="P:isoprenoid biosynthetic process"/>
    <property type="evidence" value="ECO:0007669"/>
    <property type="project" value="InterPro"/>
</dbReference>
<keyword evidence="3" id="KW-0808">Transferase</keyword>
<dbReference type="GO" id="GO:0004659">
    <property type="term" value="F:prenyltransferase activity"/>
    <property type="evidence" value="ECO:0007669"/>
    <property type="project" value="InterPro"/>
</dbReference>
<dbReference type="EMBL" id="SMKV01000026">
    <property type="protein sequence ID" value="TDC90268.1"/>
    <property type="molecule type" value="Genomic_DNA"/>
</dbReference>
<dbReference type="PROSITE" id="PS00444">
    <property type="entry name" value="POLYPRENYL_SYNTHASE_2"/>
    <property type="match status" value="1"/>
</dbReference>
<comment type="similarity">
    <text evidence="3">Belongs to the FPP/GGPP synthase family.</text>
</comment>
<gene>
    <name evidence="4" type="ORF">E1161_19375</name>
</gene>
<dbReference type="SFLD" id="SFLDG01017">
    <property type="entry name" value="Polyprenyl_Transferase_Like"/>
    <property type="match status" value="1"/>
</dbReference>
<sequence length="335" mass="35985">MTTLLPLALRTAREQVEPTLRSAVARLDADTRRVSEYHFGWIGVDGSPTDAGGKALRPAMVLAATETACGTAEHGVPAAAAVEIVHNFSLLHDDVMDGDISRRHRPTAWTVFGSSAAILAGDALLTMAPEVLLESDAPHASVAVRSLLTTTRVLIAGQTADLGFERRHDVDLTECLSMAHDKTAALLACACSIGPLSVGAPREGVRALHAYGTELGMAFQLVDDLLGLWGDPEVTGKPVLSDLRTRKKTVPVVHALTSGTAAGERLWELYEQPEQLTEAQLCEAAEMVRRAGSEDWTRGECRRRLEIAEAQLEVGSLGDTAALRELAEFIVRRKL</sequence>
<dbReference type="PANTHER" id="PTHR12001">
    <property type="entry name" value="GERANYLGERANYL PYROPHOSPHATE SYNTHASE"/>
    <property type="match status" value="1"/>
</dbReference>
<keyword evidence="5" id="KW-1185">Reference proteome</keyword>
<dbReference type="InterPro" id="IPR000092">
    <property type="entry name" value="Polyprenyl_synt"/>
</dbReference>
<keyword evidence="1" id="KW-0479">Metal-binding</keyword>
<dbReference type="InterPro" id="IPR008949">
    <property type="entry name" value="Isoprenoid_synthase_dom_sf"/>
</dbReference>
<dbReference type="AlphaFoldDB" id="A0A4R4UEW0"/>
<name>A0A4R4UEW0_9PSEU</name>
<dbReference type="SFLD" id="SFLDS00005">
    <property type="entry name" value="Isoprenoid_Synthase_Type_I"/>
    <property type="match status" value="1"/>
</dbReference>
<comment type="caution">
    <text evidence="4">The sequence shown here is derived from an EMBL/GenBank/DDBJ whole genome shotgun (WGS) entry which is preliminary data.</text>
</comment>
<evidence type="ECO:0000256" key="3">
    <source>
        <dbReference type="RuleBase" id="RU004466"/>
    </source>
</evidence>
<organism evidence="4 5">
    <name type="scientific">Saccharopolyspora aridisoli</name>
    <dbReference type="NCBI Taxonomy" id="2530385"/>
    <lineage>
        <taxon>Bacteria</taxon>
        <taxon>Bacillati</taxon>
        <taxon>Actinomycetota</taxon>
        <taxon>Actinomycetes</taxon>
        <taxon>Pseudonocardiales</taxon>
        <taxon>Pseudonocardiaceae</taxon>
        <taxon>Saccharopolyspora</taxon>
    </lineage>
</organism>
<reference evidence="4 5" key="1">
    <citation type="submission" date="2019-03" db="EMBL/GenBank/DDBJ databases">
        <title>Draft genome sequences of novel Actinobacteria.</title>
        <authorList>
            <person name="Sahin N."/>
            <person name="Ay H."/>
            <person name="Saygin H."/>
        </authorList>
    </citation>
    <scope>NUCLEOTIDE SEQUENCE [LARGE SCALE GENOMIC DNA]</scope>
    <source>
        <strain evidence="4 5">16K404</strain>
    </source>
</reference>
<keyword evidence="2" id="KW-0460">Magnesium</keyword>
<dbReference type="Pfam" id="PF00348">
    <property type="entry name" value="polyprenyl_synt"/>
    <property type="match status" value="1"/>
</dbReference>
<dbReference type="PANTHER" id="PTHR12001:SF71">
    <property type="entry name" value="(2E,6E)-FARNESYL DIPHOSPHATE SYNTHASE"/>
    <property type="match status" value="1"/>
</dbReference>